<name>A0A9N9F498_9GLOM</name>
<proteinExistence type="predicted"/>
<dbReference type="OrthoDB" id="2350333at2759"/>
<comment type="caution">
    <text evidence="1">The sequence shown here is derived from an EMBL/GenBank/DDBJ whole genome shotgun (WGS) entry which is preliminary data.</text>
</comment>
<keyword evidence="2" id="KW-1185">Reference proteome</keyword>
<organism evidence="1 2">
    <name type="scientific">Funneliformis caledonium</name>
    <dbReference type="NCBI Taxonomy" id="1117310"/>
    <lineage>
        <taxon>Eukaryota</taxon>
        <taxon>Fungi</taxon>
        <taxon>Fungi incertae sedis</taxon>
        <taxon>Mucoromycota</taxon>
        <taxon>Glomeromycotina</taxon>
        <taxon>Glomeromycetes</taxon>
        <taxon>Glomerales</taxon>
        <taxon>Glomeraceae</taxon>
        <taxon>Funneliformis</taxon>
    </lineage>
</organism>
<dbReference type="Proteomes" id="UP000789570">
    <property type="component" value="Unassembled WGS sequence"/>
</dbReference>
<dbReference type="AlphaFoldDB" id="A0A9N9F498"/>
<dbReference type="EMBL" id="CAJVPQ010000755">
    <property type="protein sequence ID" value="CAG8507834.1"/>
    <property type="molecule type" value="Genomic_DNA"/>
</dbReference>
<protein>
    <submittedName>
        <fullName evidence="1">13431_t:CDS:1</fullName>
    </submittedName>
</protein>
<gene>
    <name evidence="1" type="ORF">FCALED_LOCUS4039</name>
</gene>
<reference evidence="1" key="1">
    <citation type="submission" date="2021-06" db="EMBL/GenBank/DDBJ databases">
        <authorList>
            <person name="Kallberg Y."/>
            <person name="Tangrot J."/>
            <person name="Rosling A."/>
        </authorList>
    </citation>
    <scope>NUCLEOTIDE SEQUENCE</scope>
    <source>
        <strain evidence="1">UK204</strain>
    </source>
</reference>
<accession>A0A9N9F498</accession>
<sequence>MFLSLLYYYLIDHSSFYSPTSKLLFDVFSQMLSALLKMCFCVPKLTEKEAKFIDELLKAKDVDDVLVIAEVEKTF</sequence>
<evidence type="ECO:0000313" key="1">
    <source>
        <dbReference type="EMBL" id="CAG8507834.1"/>
    </source>
</evidence>
<evidence type="ECO:0000313" key="2">
    <source>
        <dbReference type="Proteomes" id="UP000789570"/>
    </source>
</evidence>